<comment type="similarity">
    <text evidence="1">Belongs to the SIS family. PHI subfamily.</text>
</comment>
<dbReference type="PIRSF" id="PIRSF500176">
    <property type="entry name" value="L_ASNase"/>
    <property type="match status" value="1"/>
</dbReference>
<dbReference type="GeneID" id="11972338"/>
<dbReference type="HOGENOM" id="CLU_695613_0_0_2"/>
<dbReference type="PANTHER" id="PTHR43443:SF1">
    <property type="entry name" value="3-HEXULOSE-6-PHOSPHATE ISOMERASE"/>
    <property type="match status" value="1"/>
</dbReference>
<name>H8I9V6_METCZ</name>
<dbReference type="GO" id="GO:1901135">
    <property type="term" value="P:carbohydrate derivative metabolic process"/>
    <property type="evidence" value="ECO:0007669"/>
    <property type="project" value="InterPro"/>
</dbReference>
<dbReference type="eggNOG" id="arCOG00068">
    <property type="taxonomic scope" value="Archaea"/>
</dbReference>
<gene>
    <name evidence="3" type="ordered locus">Mtc_2180</name>
</gene>
<dbReference type="STRING" id="1041930.Mtc_2180"/>
<protein>
    <submittedName>
        <fullName evidence="3">Sugar phosphate isomerase involved in capsule formation</fullName>
    </submittedName>
</protein>
<dbReference type="PANTHER" id="PTHR43443">
    <property type="entry name" value="3-HEXULOSE-6-PHOSPHATE ISOMERASE"/>
    <property type="match status" value="1"/>
</dbReference>
<dbReference type="AlphaFoldDB" id="H8I9V6"/>
<organism evidence="3 4">
    <name type="scientific">Methanocella conradii (strain DSM 24694 / JCM 17849 / CGMCC 1.5162 / HZ254)</name>
    <dbReference type="NCBI Taxonomy" id="1041930"/>
    <lineage>
        <taxon>Archaea</taxon>
        <taxon>Methanobacteriati</taxon>
        <taxon>Methanobacteriota</taxon>
        <taxon>Stenosarchaea group</taxon>
        <taxon>Methanomicrobia</taxon>
        <taxon>Methanocellales</taxon>
        <taxon>Methanocellaceae</taxon>
        <taxon>Methanocella</taxon>
    </lineage>
</organism>
<evidence type="ECO:0000259" key="2">
    <source>
        <dbReference type="PROSITE" id="PS51464"/>
    </source>
</evidence>
<accession>H8I9V6</accession>
<dbReference type="RefSeq" id="WP_014406747.1">
    <property type="nucleotide sequence ID" value="NC_017034.1"/>
</dbReference>
<dbReference type="PIRSF" id="PIRSF001220">
    <property type="entry name" value="L-ASNase_gatD"/>
    <property type="match status" value="1"/>
</dbReference>
<reference evidence="3 4" key="1">
    <citation type="journal article" date="2012" name="J. Bacteriol.">
        <title>Complete genome sequence of a thermophilic methanogen, Methanocella conradii HZ254, isolated from Chinese rice field soil.</title>
        <authorList>
            <person name="Lu Z."/>
            <person name="Lu Y."/>
        </authorList>
    </citation>
    <scope>NUCLEOTIDE SEQUENCE [LARGE SCALE GENOMIC DNA]</scope>
    <source>
        <strain evidence="4">DSM 24694 / JCM 17849 / CGMCC 1.5162 / HZ254</strain>
    </source>
</reference>
<dbReference type="InterPro" id="IPR001347">
    <property type="entry name" value="SIS_dom"/>
</dbReference>
<dbReference type="PROSITE" id="PS51464">
    <property type="entry name" value="SIS"/>
    <property type="match status" value="1"/>
</dbReference>
<dbReference type="GO" id="GO:0097367">
    <property type="term" value="F:carbohydrate derivative binding"/>
    <property type="evidence" value="ECO:0007669"/>
    <property type="project" value="InterPro"/>
</dbReference>
<proteinExistence type="inferred from homology"/>
<dbReference type="KEGG" id="mez:Mtc_2180"/>
<dbReference type="InterPro" id="IPR017552">
    <property type="entry name" value="PHI/rmpB"/>
</dbReference>
<keyword evidence="3" id="KW-0413">Isomerase</keyword>
<feature type="domain" description="SIS" evidence="2">
    <location>
        <begin position="218"/>
        <end position="377"/>
    </location>
</feature>
<dbReference type="Proteomes" id="UP000005233">
    <property type="component" value="Chromosome"/>
</dbReference>
<sequence length="387" mass="43164">MSSIDSFYGSVKIQQQFIKQLEEIKKEKILELINLLAGFILDETGRTKVIYGIAEGRSALALYDFLQQSVKYENIYPVTLDDPIRRYIDPGKENLVIAATGSGETKGVLRYLEDAFKLNVPVVLITANVNSRAYSMVSEYDNGFIFDIEPLKGISNKNLAALGSEFELKLCVLLNAIIPELYHHDPGKDADKYYSTLEHIAKNAGLLMDIDPAHLDEWSDKVLNRRGNYVVDGVSRSGFVANAFGMRLTHLGRNVFMRDGPTTPAFLRGDAYLPITGSGNTREIIEGAIKAKLRGADIFPITVNKSSKLTGLMESWGYTKNIMFVPISQEDMDMYREKEASKILAAKSVQTRPSISELNSYIFTNAFIALGMDMLGVSEKYLAQKHV</sequence>
<dbReference type="OrthoDB" id="350569at2157"/>
<dbReference type="SUPFAM" id="SSF53697">
    <property type="entry name" value="SIS domain"/>
    <property type="match status" value="2"/>
</dbReference>
<keyword evidence="4" id="KW-1185">Reference proteome</keyword>
<dbReference type="EMBL" id="CP003243">
    <property type="protein sequence ID" value="AFD00916.1"/>
    <property type="molecule type" value="Genomic_DNA"/>
</dbReference>
<evidence type="ECO:0000256" key="1">
    <source>
        <dbReference type="ARBA" id="ARBA00009235"/>
    </source>
</evidence>
<dbReference type="GO" id="GO:0016853">
    <property type="term" value="F:isomerase activity"/>
    <property type="evidence" value="ECO:0007669"/>
    <property type="project" value="UniProtKB-KW"/>
</dbReference>
<evidence type="ECO:0000313" key="3">
    <source>
        <dbReference type="EMBL" id="AFD00916.1"/>
    </source>
</evidence>
<dbReference type="InterPro" id="IPR046348">
    <property type="entry name" value="SIS_dom_sf"/>
</dbReference>
<dbReference type="Gene3D" id="3.40.50.10490">
    <property type="entry name" value="Glucose-6-phosphate isomerase like protein, domain 1"/>
    <property type="match status" value="2"/>
</dbReference>
<evidence type="ECO:0000313" key="4">
    <source>
        <dbReference type="Proteomes" id="UP000005233"/>
    </source>
</evidence>
<dbReference type="InterPro" id="IPR006034">
    <property type="entry name" value="Asparaginase/glutaminase-like"/>
</dbReference>